<dbReference type="WBParaSite" id="PEQ_0001074501-mRNA-1">
    <property type="protein sequence ID" value="PEQ_0001074501-mRNA-1"/>
    <property type="gene ID" value="PEQ_0001074501"/>
</dbReference>
<feature type="signal peptide" evidence="1">
    <location>
        <begin position="1"/>
        <end position="22"/>
    </location>
</feature>
<evidence type="ECO:0000313" key="3">
    <source>
        <dbReference type="WBParaSite" id="PEQ_0001074501-mRNA-1"/>
    </source>
</evidence>
<dbReference type="InterPro" id="IPR032675">
    <property type="entry name" value="LRR_dom_sf"/>
</dbReference>
<proteinExistence type="predicted"/>
<name>A0A914RW73_PAREQ</name>
<keyword evidence="2" id="KW-1185">Reference proteome</keyword>
<dbReference type="AlphaFoldDB" id="A0A914RW73"/>
<keyword evidence="1" id="KW-0732">Signal</keyword>
<evidence type="ECO:0000313" key="2">
    <source>
        <dbReference type="Proteomes" id="UP000887564"/>
    </source>
</evidence>
<dbReference type="Gene3D" id="3.80.10.10">
    <property type="entry name" value="Ribonuclease Inhibitor"/>
    <property type="match status" value="1"/>
</dbReference>
<protein>
    <submittedName>
        <fullName evidence="3">LRRNT domain-containing protein</fullName>
    </submittedName>
</protein>
<organism evidence="2 3">
    <name type="scientific">Parascaris equorum</name>
    <name type="common">Equine roundworm</name>
    <dbReference type="NCBI Taxonomy" id="6256"/>
    <lineage>
        <taxon>Eukaryota</taxon>
        <taxon>Metazoa</taxon>
        <taxon>Ecdysozoa</taxon>
        <taxon>Nematoda</taxon>
        <taxon>Chromadorea</taxon>
        <taxon>Rhabditida</taxon>
        <taxon>Spirurina</taxon>
        <taxon>Ascaridomorpha</taxon>
        <taxon>Ascaridoidea</taxon>
        <taxon>Ascarididae</taxon>
        <taxon>Parascaris</taxon>
    </lineage>
</organism>
<sequence length="101" mass="11281">MSKFPAMRVLVCTLCAVTFAQAMCPSGCTCTTDERHIVRCDDVPLGDMPSLLDPRTKTLSMSNCSLSRLDPDVMELYPGFILVPLCSVMFFEALHSFRNKR</sequence>
<feature type="chain" id="PRO_5037495622" evidence="1">
    <location>
        <begin position="23"/>
        <end position="101"/>
    </location>
</feature>
<dbReference type="Proteomes" id="UP000887564">
    <property type="component" value="Unplaced"/>
</dbReference>
<reference evidence="3" key="1">
    <citation type="submission" date="2022-11" db="UniProtKB">
        <authorList>
            <consortium name="WormBaseParasite"/>
        </authorList>
    </citation>
    <scope>IDENTIFICATION</scope>
</reference>
<accession>A0A914RW73</accession>
<evidence type="ECO:0000256" key="1">
    <source>
        <dbReference type="SAM" id="SignalP"/>
    </source>
</evidence>